<evidence type="ECO:0000256" key="1">
    <source>
        <dbReference type="SAM" id="MobiDB-lite"/>
    </source>
</evidence>
<dbReference type="AlphaFoldDB" id="A0AA35KWT9"/>
<protein>
    <submittedName>
        <fullName evidence="2">Uncharacterized protein</fullName>
    </submittedName>
</protein>
<gene>
    <name evidence="2" type="ORF">PODLI_1B014376</name>
</gene>
<dbReference type="EMBL" id="OX395135">
    <property type="protein sequence ID" value="CAI5785149.1"/>
    <property type="molecule type" value="Genomic_DNA"/>
</dbReference>
<evidence type="ECO:0000313" key="3">
    <source>
        <dbReference type="Proteomes" id="UP001178461"/>
    </source>
</evidence>
<sequence length="65" mass="6969">MRAGSLQNRAFAQRGGERERAGVARGWLRFLRVRAAGGGGYVSLAKRAKPEGKRETLSARARAGA</sequence>
<organism evidence="2 3">
    <name type="scientific">Podarcis lilfordi</name>
    <name type="common">Lilford's wall lizard</name>
    <dbReference type="NCBI Taxonomy" id="74358"/>
    <lineage>
        <taxon>Eukaryota</taxon>
        <taxon>Metazoa</taxon>
        <taxon>Chordata</taxon>
        <taxon>Craniata</taxon>
        <taxon>Vertebrata</taxon>
        <taxon>Euteleostomi</taxon>
        <taxon>Lepidosauria</taxon>
        <taxon>Squamata</taxon>
        <taxon>Bifurcata</taxon>
        <taxon>Unidentata</taxon>
        <taxon>Episquamata</taxon>
        <taxon>Laterata</taxon>
        <taxon>Lacertibaenia</taxon>
        <taxon>Lacertidae</taxon>
        <taxon>Podarcis</taxon>
    </lineage>
</organism>
<evidence type="ECO:0000313" key="2">
    <source>
        <dbReference type="EMBL" id="CAI5785149.1"/>
    </source>
</evidence>
<accession>A0AA35KWT9</accession>
<dbReference type="Proteomes" id="UP001178461">
    <property type="component" value="Chromosome 10"/>
</dbReference>
<feature type="region of interest" description="Disordered" evidence="1">
    <location>
        <begin position="1"/>
        <end position="20"/>
    </location>
</feature>
<name>A0AA35KWT9_9SAUR</name>
<reference evidence="2" key="1">
    <citation type="submission" date="2022-12" db="EMBL/GenBank/DDBJ databases">
        <authorList>
            <person name="Alioto T."/>
            <person name="Alioto T."/>
            <person name="Gomez Garrido J."/>
        </authorList>
    </citation>
    <scope>NUCLEOTIDE SEQUENCE</scope>
</reference>
<proteinExistence type="predicted"/>
<keyword evidence="3" id="KW-1185">Reference proteome</keyword>